<name>A0A855A2T5_9FIRM</name>
<reference evidence="2 3" key="1">
    <citation type="submission" date="2017-07" db="EMBL/GenBank/DDBJ databases">
        <title>Prevalence of linear plasmids in Cutibacterium (Propionibacterium) acnes isolates obtained from prostatic tissue.</title>
        <authorList>
            <person name="Davidsson S."/>
            <person name="Carlsson J."/>
            <person name="Molling P."/>
            <person name="Andren O."/>
            <person name="Andersson S.-O."/>
            <person name="Brzuszkiewicz E."/>
            <person name="Poehlein A."/>
            <person name="Al-Zeer M."/>
            <person name="Brinkmann V."/>
            <person name="Scavenius C."/>
            <person name="Nazipi S."/>
            <person name="Soderquist B."/>
            <person name="Bruggemann H."/>
        </authorList>
    </citation>
    <scope>NUCLEOTIDE SEQUENCE [LARGE SCALE GENOMIC DNA]</scope>
    <source>
        <strain evidence="2 3">DSM 753</strain>
    </source>
</reference>
<comment type="caution">
    <text evidence="2">The sequence shown here is derived from an EMBL/GenBank/DDBJ whole genome shotgun (WGS) entry which is preliminary data.</text>
</comment>
<accession>A0A855A2T5</accession>
<keyword evidence="3" id="KW-1185">Reference proteome</keyword>
<protein>
    <submittedName>
        <fullName evidence="2">Uncharacterized protein</fullName>
    </submittedName>
</protein>
<feature type="region of interest" description="Disordered" evidence="1">
    <location>
        <begin position="22"/>
        <end position="48"/>
    </location>
</feature>
<proteinExistence type="predicted"/>
<gene>
    <name evidence="2" type="ORF">CH238_10445</name>
</gene>
<evidence type="ECO:0000256" key="1">
    <source>
        <dbReference type="SAM" id="MobiDB-lite"/>
    </source>
</evidence>
<dbReference type="AlphaFoldDB" id="A0A855A2T5"/>
<dbReference type="EMBL" id="NOXF01000008">
    <property type="protein sequence ID" value="PEQ24044.1"/>
    <property type="molecule type" value="Genomic_DNA"/>
</dbReference>
<evidence type="ECO:0000313" key="2">
    <source>
        <dbReference type="EMBL" id="PEQ24044.1"/>
    </source>
</evidence>
<sequence length="112" mass="12285">MSSTLNPERVVSGAGSLRYRGSIRHSARCEQRGPGQQGNKSGTAGEQDLRLLNERGGRSIFLSKNKGSERLAKRLARKAGGKPLGLPCSRTLCFPANPSRFFTREKTAFFFL</sequence>
<organism evidence="2 3">
    <name type="scientific">[Clostridium] leptum DSM 753</name>
    <dbReference type="NCBI Taxonomy" id="428125"/>
    <lineage>
        <taxon>Bacteria</taxon>
        <taxon>Bacillati</taxon>
        <taxon>Bacillota</taxon>
        <taxon>Clostridia</taxon>
        <taxon>Eubacteriales</taxon>
        <taxon>Oscillospiraceae</taxon>
        <taxon>Oscillospiraceae incertae sedis</taxon>
    </lineage>
</organism>
<dbReference type="Proteomes" id="UP000220611">
    <property type="component" value="Unassembled WGS sequence"/>
</dbReference>
<evidence type="ECO:0000313" key="3">
    <source>
        <dbReference type="Proteomes" id="UP000220611"/>
    </source>
</evidence>